<reference evidence="1 2" key="1">
    <citation type="submission" date="2019-12" db="EMBL/GenBank/DDBJ databases">
        <title>Sporaefaciens musculi gen. nov., sp. nov., a novel bacterium isolated from the caecum of an obese mouse.</title>
        <authorList>
            <person name="Rasmussen T.S."/>
            <person name="Streidl T."/>
            <person name="Hitch T.C.A."/>
            <person name="Wortmann E."/>
            <person name="Deptula P."/>
            <person name="Hansen M."/>
            <person name="Nielsen D.S."/>
            <person name="Clavel T."/>
            <person name="Vogensen F.K."/>
        </authorList>
    </citation>
    <scope>NUCLEOTIDE SEQUENCE [LARGE SCALE GENOMIC DNA]</scope>
    <source>
        <strain evidence="1 2">WCA-9-b2</strain>
    </source>
</reference>
<sequence>MIVISIECSHKRGMGHFYRALNIRQYLGAAGEGAVIVLNDDKRAVQILESISVIYEIVDYSDITTNWEKTIIRKHGADVWLSDKFSTGVELARHVKNEGVLLAAIDDCGEGADYVDLHFCAMLFHNLRGRHIYSGKEYMILNPEIARYRRRRTALNKILVTLGGSDTYGVTVKVVKILKEKGLKADIVTGPDFQHSDELKREAGTEFKVYTAVPSLIEKFFEYDLAITGGGVTCFEANASGLPCIIIANEVHEIENARYIAGYGGAKFAGYYKDICQDSIDIRNINIKRMSMAALAAFSLNGMKNIYHVIEGYRKHYAG</sequence>
<comment type="caution">
    <text evidence="1">The sequence shown here is derived from an EMBL/GenBank/DDBJ whole genome shotgun (WGS) entry which is preliminary data.</text>
</comment>
<evidence type="ECO:0000313" key="1">
    <source>
        <dbReference type="EMBL" id="MXP78099.1"/>
    </source>
</evidence>
<keyword evidence="2" id="KW-1185">Reference proteome</keyword>
<dbReference type="AlphaFoldDB" id="A0A7X3SL19"/>
<dbReference type="EMBL" id="WUQX01000001">
    <property type="protein sequence ID" value="MXP78099.1"/>
    <property type="molecule type" value="Genomic_DNA"/>
</dbReference>
<dbReference type="RefSeq" id="WP_159754225.1">
    <property type="nucleotide sequence ID" value="NZ_WUQX01000001.1"/>
</dbReference>
<accession>A0A7X3SL19</accession>
<dbReference type="GO" id="GO:0016740">
    <property type="term" value="F:transferase activity"/>
    <property type="evidence" value="ECO:0007669"/>
    <property type="project" value="UniProtKB-KW"/>
</dbReference>
<protein>
    <submittedName>
        <fullName evidence="1">Glycosyl transferase</fullName>
    </submittedName>
</protein>
<evidence type="ECO:0000313" key="2">
    <source>
        <dbReference type="Proteomes" id="UP000460412"/>
    </source>
</evidence>
<dbReference type="Gene3D" id="3.40.50.11190">
    <property type="match status" value="1"/>
</dbReference>
<keyword evidence="1" id="KW-0808">Transferase</keyword>
<proteinExistence type="predicted"/>
<dbReference type="Proteomes" id="UP000460412">
    <property type="component" value="Unassembled WGS sequence"/>
</dbReference>
<organism evidence="1 2">
    <name type="scientific">Sporofaciens musculi</name>
    <dbReference type="NCBI Taxonomy" id="2681861"/>
    <lineage>
        <taxon>Bacteria</taxon>
        <taxon>Bacillati</taxon>
        <taxon>Bacillota</taxon>
        <taxon>Clostridia</taxon>
        <taxon>Lachnospirales</taxon>
        <taxon>Lachnospiraceae</taxon>
        <taxon>Sporofaciens</taxon>
    </lineage>
</organism>
<dbReference type="Gene3D" id="3.40.50.2000">
    <property type="entry name" value="Glycogen Phosphorylase B"/>
    <property type="match status" value="1"/>
</dbReference>
<dbReference type="SUPFAM" id="SSF53756">
    <property type="entry name" value="UDP-Glycosyltransferase/glycogen phosphorylase"/>
    <property type="match status" value="1"/>
</dbReference>
<name>A0A7X3SL19_9FIRM</name>
<gene>
    <name evidence="1" type="ORF">GN277_22900</name>
</gene>